<dbReference type="AlphaFoldDB" id="A0A194WZ24"/>
<dbReference type="InParanoid" id="A0A194WZ24"/>
<dbReference type="Gene3D" id="2.30.40.10">
    <property type="entry name" value="Urease, subunit C, domain 1"/>
    <property type="match status" value="1"/>
</dbReference>
<name>A0A194WZ24_MOLSC</name>
<dbReference type="EMBL" id="KQ947422">
    <property type="protein sequence ID" value="KUJ13206.1"/>
    <property type="molecule type" value="Genomic_DNA"/>
</dbReference>
<dbReference type="KEGG" id="psco:LY89DRAFT_687414"/>
<dbReference type="FunCoup" id="A0A194WZ24">
    <property type="interactions" value="34"/>
</dbReference>
<dbReference type="Proteomes" id="UP000070700">
    <property type="component" value="Unassembled WGS sequence"/>
</dbReference>
<dbReference type="SUPFAM" id="SSF51556">
    <property type="entry name" value="Metallo-dependent hydrolases"/>
    <property type="match status" value="1"/>
</dbReference>
<dbReference type="STRING" id="149040.A0A194WZ24"/>
<dbReference type="Pfam" id="PF01979">
    <property type="entry name" value="Amidohydro_1"/>
    <property type="match status" value="1"/>
</dbReference>
<evidence type="ECO:0000313" key="2">
    <source>
        <dbReference type="EMBL" id="KUJ13206.1"/>
    </source>
</evidence>
<proteinExistence type="predicted"/>
<dbReference type="OrthoDB" id="194468at2759"/>
<dbReference type="PANTHER" id="PTHR43135">
    <property type="entry name" value="ALPHA-D-RIBOSE 1-METHYLPHOSPHONATE 5-TRIPHOSPHATE DIPHOSPHATASE"/>
    <property type="match status" value="1"/>
</dbReference>
<protein>
    <submittedName>
        <fullName evidence="2">Amidohydrolase-like protein</fullName>
    </submittedName>
</protein>
<keyword evidence="3" id="KW-1185">Reference proteome</keyword>
<dbReference type="InterPro" id="IPR011059">
    <property type="entry name" value="Metal-dep_hydrolase_composite"/>
</dbReference>
<dbReference type="CDD" id="cd01299">
    <property type="entry name" value="Met_dep_hydrolase_A"/>
    <property type="match status" value="1"/>
</dbReference>
<dbReference type="GO" id="GO:0016810">
    <property type="term" value="F:hydrolase activity, acting on carbon-nitrogen (but not peptide) bonds"/>
    <property type="evidence" value="ECO:0007669"/>
    <property type="project" value="InterPro"/>
</dbReference>
<keyword evidence="2" id="KW-0378">Hydrolase</keyword>
<evidence type="ECO:0000259" key="1">
    <source>
        <dbReference type="Pfam" id="PF01979"/>
    </source>
</evidence>
<reference evidence="2 3" key="1">
    <citation type="submission" date="2015-10" db="EMBL/GenBank/DDBJ databases">
        <title>Full genome of DAOMC 229536 Phialocephala scopiformis, a fungal endophyte of spruce producing the potent anti-insectan compound rugulosin.</title>
        <authorList>
            <consortium name="DOE Joint Genome Institute"/>
            <person name="Walker A.K."/>
            <person name="Frasz S.L."/>
            <person name="Seifert K.A."/>
            <person name="Miller J.D."/>
            <person name="Mondo S.J."/>
            <person name="Labutti K."/>
            <person name="Lipzen A."/>
            <person name="Dockter R."/>
            <person name="Kennedy M."/>
            <person name="Grigoriev I.V."/>
            <person name="Spatafora J.W."/>
        </authorList>
    </citation>
    <scope>NUCLEOTIDE SEQUENCE [LARGE SCALE GENOMIC DNA]</scope>
    <source>
        <strain evidence="2 3">CBS 120377</strain>
    </source>
</reference>
<dbReference type="InterPro" id="IPR057744">
    <property type="entry name" value="OTAase-like"/>
</dbReference>
<gene>
    <name evidence="2" type="ORF">LY89DRAFT_687414</name>
</gene>
<organism evidence="2 3">
    <name type="scientific">Mollisia scopiformis</name>
    <name type="common">Conifer needle endophyte fungus</name>
    <name type="synonym">Phialocephala scopiformis</name>
    <dbReference type="NCBI Taxonomy" id="149040"/>
    <lineage>
        <taxon>Eukaryota</taxon>
        <taxon>Fungi</taxon>
        <taxon>Dikarya</taxon>
        <taxon>Ascomycota</taxon>
        <taxon>Pezizomycotina</taxon>
        <taxon>Leotiomycetes</taxon>
        <taxon>Helotiales</taxon>
        <taxon>Mollisiaceae</taxon>
        <taxon>Mollisia</taxon>
    </lineage>
</organism>
<dbReference type="InterPro" id="IPR032466">
    <property type="entry name" value="Metal_Hydrolase"/>
</dbReference>
<dbReference type="SUPFAM" id="SSF51338">
    <property type="entry name" value="Composite domain of metallo-dependent hydrolases"/>
    <property type="match status" value="1"/>
</dbReference>
<dbReference type="PANTHER" id="PTHR43135:SF3">
    <property type="entry name" value="ALPHA-D-RIBOSE 1-METHYLPHOSPHONATE 5-TRIPHOSPHATE DIPHOSPHATASE"/>
    <property type="match status" value="1"/>
</dbReference>
<accession>A0A194WZ24</accession>
<dbReference type="InterPro" id="IPR051781">
    <property type="entry name" value="Metallo-dep_Hydrolase"/>
</dbReference>
<dbReference type="RefSeq" id="XP_018067561.1">
    <property type="nucleotide sequence ID" value="XM_018215494.1"/>
</dbReference>
<sequence length="445" mass="47441">MKPMFNSPIEDLIEPWRPKGPSPSIVFGHANVIDPVDGSVQEDVSVYVVGGHIKAISKELEIIDSVQHIDLDGKFLCPGLIDCHVHLVAVPGASDLESTARMTPAIAALRMPYLCGQMLDRGFTSVRDCGGAQAALKQAIDENLVRGPRLFIAGHGLSQSGGSGEERSIHDHKQSCCAAILTVARICDAVPECMKAAREELRCGADFVKIFAGGGVTSPTGSLDNLNFSVEEIAAIVNVAKNAGTYVTAHAYTPGAIRQAIELGVRCIEHGNFIDESTAKLMAEKVAFLTPTLVAYAAVEASPFPNFLARASAAKVKGTLEAGLRSLKIASEAGVTLCYGTDLLGPLHDAQTHEFSLRRQVLTDLTALQSATVNAAKMMGQDKLGALRPGFLADFIILNKNPLEDVTILDDPDKHLLAVVKGGRVVSSRWSKVTAEESHHLPQIE</sequence>
<evidence type="ECO:0000313" key="3">
    <source>
        <dbReference type="Proteomes" id="UP000070700"/>
    </source>
</evidence>
<dbReference type="Gene3D" id="3.20.20.140">
    <property type="entry name" value="Metal-dependent hydrolases"/>
    <property type="match status" value="1"/>
</dbReference>
<feature type="domain" description="Amidohydrolase-related" evidence="1">
    <location>
        <begin position="75"/>
        <end position="426"/>
    </location>
</feature>
<dbReference type="InterPro" id="IPR006680">
    <property type="entry name" value="Amidohydro-rel"/>
</dbReference>
<dbReference type="GeneID" id="28825220"/>